<evidence type="ECO:0000256" key="12">
    <source>
        <dbReference type="ARBA" id="ARBA00023012"/>
    </source>
</evidence>
<dbReference type="SMART" id="SM00388">
    <property type="entry name" value="HisKA"/>
    <property type="match status" value="1"/>
</dbReference>
<evidence type="ECO:0000256" key="13">
    <source>
        <dbReference type="ARBA" id="ARBA00023136"/>
    </source>
</evidence>
<evidence type="ECO:0000259" key="16">
    <source>
        <dbReference type="PROSITE" id="PS50885"/>
    </source>
</evidence>
<evidence type="ECO:0000256" key="10">
    <source>
        <dbReference type="ARBA" id="ARBA00022840"/>
    </source>
</evidence>
<dbReference type="CDD" id="cd00082">
    <property type="entry name" value="HisKA"/>
    <property type="match status" value="1"/>
</dbReference>
<dbReference type="InterPro" id="IPR005467">
    <property type="entry name" value="His_kinase_dom"/>
</dbReference>
<keyword evidence="11 14" id="KW-1133">Transmembrane helix</keyword>
<dbReference type="Pfam" id="PF19312">
    <property type="entry name" value="NtrY_N"/>
    <property type="match status" value="1"/>
</dbReference>
<dbReference type="Pfam" id="PF00989">
    <property type="entry name" value="PAS"/>
    <property type="match status" value="1"/>
</dbReference>
<dbReference type="InterPro" id="IPR036890">
    <property type="entry name" value="HATPase_C_sf"/>
</dbReference>
<dbReference type="PROSITE" id="PS50109">
    <property type="entry name" value="HIS_KIN"/>
    <property type="match status" value="1"/>
</dbReference>
<dbReference type="InterPro" id="IPR045671">
    <property type="entry name" value="NtrY-like_N"/>
</dbReference>
<dbReference type="SUPFAM" id="SSF55785">
    <property type="entry name" value="PYP-like sensor domain (PAS domain)"/>
    <property type="match status" value="1"/>
</dbReference>
<proteinExistence type="predicted"/>
<dbReference type="Pfam" id="PF02518">
    <property type="entry name" value="HATPase_c"/>
    <property type="match status" value="1"/>
</dbReference>
<dbReference type="GO" id="GO:0030295">
    <property type="term" value="F:protein kinase activator activity"/>
    <property type="evidence" value="ECO:0007669"/>
    <property type="project" value="TreeGrafter"/>
</dbReference>
<dbReference type="GO" id="GO:0006355">
    <property type="term" value="P:regulation of DNA-templated transcription"/>
    <property type="evidence" value="ECO:0007669"/>
    <property type="project" value="InterPro"/>
</dbReference>
<dbReference type="EC" id="2.7.13.3" evidence="3"/>
<keyword evidence="5" id="KW-0597">Phosphoprotein</keyword>
<dbReference type="InterPro" id="IPR050351">
    <property type="entry name" value="BphY/WalK/GraS-like"/>
</dbReference>
<dbReference type="GO" id="GO:0000156">
    <property type="term" value="F:phosphorelay response regulator activity"/>
    <property type="evidence" value="ECO:0007669"/>
    <property type="project" value="TreeGrafter"/>
</dbReference>
<dbReference type="SMART" id="SM00304">
    <property type="entry name" value="HAMP"/>
    <property type="match status" value="1"/>
</dbReference>
<dbReference type="GO" id="GO:0005886">
    <property type="term" value="C:plasma membrane"/>
    <property type="evidence" value="ECO:0007669"/>
    <property type="project" value="UniProtKB-SubCell"/>
</dbReference>
<evidence type="ECO:0000313" key="17">
    <source>
        <dbReference type="EMBL" id="ADU14508.1"/>
    </source>
</evidence>
<dbReference type="PROSITE" id="PS50885">
    <property type="entry name" value="HAMP"/>
    <property type="match status" value="1"/>
</dbReference>
<evidence type="ECO:0000256" key="3">
    <source>
        <dbReference type="ARBA" id="ARBA00012438"/>
    </source>
</evidence>
<dbReference type="KEGG" id="aex:Astex_2871"/>
<feature type="domain" description="Histidine kinase" evidence="15">
    <location>
        <begin position="540"/>
        <end position="760"/>
    </location>
</feature>
<dbReference type="PANTHER" id="PTHR42878:SF13">
    <property type="entry name" value="HISTIDINE KINASE"/>
    <property type="match status" value="1"/>
</dbReference>
<gene>
    <name evidence="17" type="ordered locus">Astex_2871</name>
</gene>
<keyword evidence="8" id="KW-0547">Nucleotide-binding</keyword>
<sequence>MKAQFIHKVVPTLSDCAPLWHLESWVLKDTGIRRRFGLSWARMTRGLKNASRGRLAMVSAYALSALMTAFIIWIIIAAPGAGPLGPSSVFLFSLVCLNLALLLGLSFFVLRRVLQLARSRAKDAGTRLHVRFVTLFALAAVTPAFVVALFFGVLVNRGVETWFSARVQSSVENSADIGAAFIETQTNTARDTLTDIARDLQRPELIRMFAERLSFSQALRELISIRGELAAVYIIDDSGQVLARAENPGAPPYLAPNQVAIDTANEGDIGGGLFAAPDTIRMIYPLQGYNGAKLYAVKTLTPGIVPKVQSAKEAIDALRESARNSVRVQGVFALAYMETVLLVLIGAIWVGTSAADSIAVPVARLVQAADKVASGDLNARVMTDKQSEDIAVLSRAFNRMTSDLQSQQAALKSANEEAEERRRFIETVLSEISAGIIGIDENEQISAINRHAAHFLSIPTEESFGQHIRELAPEICELLDKVTPHKVEEAEVDLVRKGDTRRVRVRASSLDTGGAVLTFDDITRLVAAQRNAAWKDVARRIAHEIKNPLTPIQLSAERLKRKYRSQIETDGETFDRLTDTIVRQVGDIGRMVDEFSAFARMPVPNFAEEDAAELVRQMVFSQRVAKPDVQIDIVEPLPEVAVVCDGRLLSQALGNVLKNGGEAIVSRHMANGDGEGGQMRVEMHLSDGFLIIEIEDDGIGLPDKDRDRLTEPYVTTREKGTGLGLAIVKRILEDHGGEFYLADAVHLSGARAILRLPKTQAPAQTNEAPDSGARLMRV</sequence>
<comment type="catalytic activity">
    <reaction evidence="1">
        <text>ATP + protein L-histidine = ADP + protein N-phospho-L-histidine.</text>
        <dbReference type="EC" id="2.7.13.3"/>
    </reaction>
</comment>
<organism evidence="17 18">
    <name type="scientific">Asticcacaulis excentricus (strain ATCC 15261 / DSM 4724 / KCTC 12464 / NCIMB 9791 / VKM B-1370 / CB 48)</name>
    <dbReference type="NCBI Taxonomy" id="573065"/>
    <lineage>
        <taxon>Bacteria</taxon>
        <taxon>Pseudomonadati</taxon>
        <taxon>Pseudomonadota</taxon>
        <taxon>Alphaproteobacteria</taxon>
        <taxon>Caulobacterales</taxon>
        <taxon>Caulobacteraceae</taxon>
        <taxon>Asticcacaulis</taxon>
    </lineage>
</organism>
<dbReference type="AlphaFoldDB" id="E8RSN7"/>
<keyword evidence="4" id="KW-1003">Cell membrane</keyword>
<accession>E8RSN7</accession>
<keyword evidence="9 17" id="KW-0418">Kinase</keyword>
<keyword evidence="12" id="KW-0902">Two-component regulatory system</keyword>
<dbReference type="Gene3D" id="6.10.340.10">
    <property type="match status" value="1"/>
</dbReference>
<dbReference type="CDD" id="cd06225">
    <property type="entry name" value="HAMP"/>
    <property type="match status" value="1"/>
</dbReference>
<dbReference type="STRING" id="573065.Astex_2871"/>
<dbReference type="GO" id="GO:0007234">
    <property type="term" value="P:osmosensory signaling via phosphorelay pathway"/>
    <property type="evidence" value="ECO:0007669"/>
    <property type="project" value="TreeGrafter"/>
</dbReference>
<evidence type="ECO:0000259" key="15">
    <source>
        <dbReference type="PROSITE" id="PS50109"/>
    </source>
</evidence>
<feature type="transmembrane region" description="Helical" evidence="14">
    <location>
        <begin position="88"/>
        <end position="110"/>
    </location>
</feature>
<dbReference type="SUPFAM" id="SSF47384">
    <property type="entry name" value="Homodimeric domain of signal transducing histidine kinase"/>
    <property type="match status" value="1"/>
</dbReference>
<dbReference type="HOGENOM" id="CLU_019564_1_0_5"/>
<keyword evidence="6" id="KW-0808">Transferase</keyword>
<keyword evidence="13 14" id="KW-0472">Membrane</keyword>
<dbReference type="InterPro" id="IPR013767">
    <property type="entry name" value="PAS_fold"/>
</dbReference>
<keyword evidence="7 14" id="KW-0812">Transmembrane</keyword>
<reference evidence="18" key="1">
    <citation type="submission" date="2010-12" db="EMBL/GenBank/DDBJ databases">
        <title>Complete sequence of chromosome 2 of Asticcacaulis excentricus CB 48.</title>
        <authorList>
            <consortium name="US DOE Joint Genome Institute"/>
            <person name="Lucas S."/>
            <person name="Copeland A."/>
            <person name="Lapidus A."/>
            <person name="Cheng J.-F."/>
            <person name="Bruce D."/>
            <person name="Goodwin L."/>
            <person name="Pitluck S."/>
            <person name="Teshima H."/>
            <person name="Davenport K."/>
            <person name="Detter J.C."/>
            <person name="Han C."/>
            <person name="Tapia R."/>
            <person name="Land M."/>
            <person name="Hauser L."/>
            <person name="Jeffries C."/>
            <person name="Kyrpides N."/>
            <person name="Ivanova N."/>
            <person name="Ovchinnikova G."/>
            <person name="Brun Y.V."/>
            <person name="Woyke T."/>
        </authorList>
    </citation>
    <scope>NUCLEOTIDE SEQUENCE [LARGE SCALE GENOMIC DNA]</scope>
    <source>
        <strain evidence="18">ATCC 15261 / DSM 4724 / KCTC 12464 / NCIMB 9791 / VKM B-1370 / CB 48</strain>
    </source>
</reference>
<evidence type="ECO:0000256" key="9">
    <source>
        <dbReference type="ARBA" id="ARBA00022777"/>
    </source>
</evidence>
<dbReference type="Pfam" id="PF00672">
    <property type="entry name" value="HAMP"/>
    <property type="match status" value="1"/>
</dbReference>
<dbReference type="PRINTS" id="PR00344">
    <property type="entry name" value="BCTRLSENSOR"/>
</dbReference>
<dbReference type="InterPro" id="IPR035965">
    <property type="entry name" value="PAS-like_dom_sf"/>
</dbReference>
<feature type="domain" description="HAMP" evidence="16">
    <location>
        <begin position="356"/>
        <end position="409"/>
    </location>
</feature>
<dbReference type="InterPro" id="IPR036097">
    <property type="entry name" value="HisK_dim/P_sf"/>
</dbReference>
<keyword evidence="10" id="KW-0067">ATP-binding</keyword>
<dbReference type="eggNOG" id="COG5000">
    <property type="taxonomic scope" value="Bacteria"/>
</dbReference>
<evidence type="ECO:0000256" key="2">
    <source>
        <dbReference type="ARBA" id="ARBA00004651"/>
    </source>
</evidence>
<dbReference type="Pfam" id="PF00512">
    <property type="entry name" value="HisKA"/>
    <property type="match status" value="1"/>
</dbReference>
<evidence type="ECO:0000256" key="11">
    <source>
        <dbReference type="ARBA" id="ARBA00022989"/>
    </source>
</evidence>
<dbReference type="InterPro" id="IPR003594">
    <property type="entry name" value="HATPase_dom"/>
</dbReference>
<evidence type="ECO:0000256" key="5">
    <source>
        <dbReference type="ARBA" id="ARBA00022553"/>
    </source>
</evidence>
<dbReference type="PIRSF" id="PIRSF037532">
    <property type="entry name" value="STHK_NtrY"/>
    <property type="match status" value="1"/>
</dbReference>
<feature type="transmembrane region" description="Helical" evidence="14">
    <location>
        <begin position="55"/>
        <end position="76"/>
    </location>
</feature>
<comment type="subcellular location">
    <subcellularLocation>
        <location evidence="2">Cell membrane</location>
        <topology evidence="2">Multi-pass membrane protein</topology>
    </subcellularLocation>
</comment>
<dbReference type="SUPFAM" id="SSF55874">
    <property type="entry name" value="ATPase domain of HSP90 chaperone/DNA topoisomerase II/histidine kinase"/>
    <property type="match status" value="1"/>
</dbReference>
<dbReference type="GO" id="GO:0005524">
    <property type="term" value="F:ATP binding"/>
    <property type="evidence" value="ECO:0007669"/>
    <property type="project" value="UniProtKB-KW"/>
</dbReference>
<protein>
    <recommendedName>
        <fullName evidence="3">histidine kinase</fullName>
        <ecNumber evidence="3">2.7.13.3</ecNumber>
    </recommendedName>
</protein>
<dbReference type="InterPro" id="IPR004358">
    <property type="entry name" value="Sig_transdc_His_kin-like_C"/>
</dbReference>
<dbReference type="FunFam" id="1.10.287.130:FF:000107">
    <property type="entry name" value="Sensor histidine kinase YycG"/>
    <property type="match status" value="1"/>
</dbReference>
<keyword evidence="18" id="KW-1185">Reference proteome</keyword>
<dbReference type="SUPFAM" id="SSF158472">
    <property type="entry name" value="HAMP domain-like"/>
    <property type="match status" value="1"/>
</dbReference>
<evidence type="ECO:0000256" key="7">
    <source>
        <dbReference type="ARBA" id="ARBA00022692"/>
    </source>
</evidence>
<dbReference type="SMART" id="SM00387">
    <property type="entry name" value="HATPase_c"/>
    <property type="match status" value="1"/>
</dbReference>
<dbReference type="Gene3D" id="1.10.287.130">
    <property type="match status" value="1"/>
</dbReference>
<dbReference type="Gene3D" id="3.30.450.20">
    <property type="entry name" value="PAS domain"/>
    <property type="match status" value="1"/>
</dbReference>
<dbReference type="Gene3D" id="3.30.565.10">
    <property type="entry name" value="Histidine kinase-like ATPase, C-terminal domain"/>
    <property type="match status" value="1"/>
</dbReference>
<dbReference type="EMBL" id="CP002396">
    <property type="protein sequence ID" value="ADU14508.1"/>
    <property type="molecule type" value="Genomic_DNA"/>
</dbReference>
<evidence type="ECO:0000256" key="6">
    <source>
        <dbReference type="ARBA" id="ARBA00022679"/>
    </source>
</evidence>
<evidence type="ECO:0000313" key="18">
    <source>
        <dbReference type="Proteomes" id="UP000001492"/>
    </source>
</evidence>
<dbReference type="InterPro" id="IPR003660">
    <property type="entry name" value="HAMP_dom"/>
</dbReference>
<dbReference type="PANTHER" id="PTHR42878">
    <property type="entry name" value="TWO-COMPONENT HISTIDINE KINASE"/>
    <property type="match status" value="1"/>
</dbReference>
<name>E8RSN7_ASTEC</name>
<dbReference type="Proteomes" id="UP000001492">
    <property type="component" value="Chromosome 2"/>
</dbReference>
<evidence type="ECO:0000256" key="4">
    <source>
        <dbReference type="ARBA" id="ARBA00022475"/>
    </source>
</evidence>
<evidence type="ECO:0000256" key="14">
    <source>
        <dbReference type="SAM" id="Phobius"/>
    </source>
</evidence>
<dbReference type="GO" id="GO:0000155">
    <property type="term" value="F:phosphorelay sensor kinase activity"/>
    <property type="evidence" value="ECO:0007669"/>
    <property type="project" value="InterPro"/>
</dbReference>
<dbReference type="InterPro" id="IPR017232">
    <property type="entry name" value="NtrY"/>
</dbReference>
<evidence type="ECO:0000256" key="8">
    <source>
        <dbReference type="ARBA" id="ARBA00022741"/>
    </source>
</evidence>
<evidence type="ECO:0000256" key="1">
    <source>
        <dbReference type="ARBA" id="ARBA00000085"/>
    </source>
</evidence>
<dbReference type="InterPro" id="IPR003661">
    <property type="entry name" value="HisK_dim/P_dom"/>
</dbReference>
<feature type="transmembrane region" description="Helical" evidence="14">
    <location>
        <begin position="130"/>
        <end position="155"/>
    </location>
</feature>